<evidence type="ECO:0000313" key="20">
    <source>
        <dbReference type="Proteomes" id="UP000460881"/>
    </source>
</evidence>
<dbReference type="EMBL" id="WDWL01000006">
    <property type="protein sequence ID" value="KAB7072887.1"/>
    <property type="molecule type" value="Genomic_DNA"/>
</dbReference>
<dbReference type="EMBL" id="WDUB01000001">
    <property type="protein sequence ID" value="KAB7204349.1"/>
    <property type="molecule type" value="Genomic_DNA"/>
</dbReference>
<dbReference type="Proteomes" id="UP000432196">
    <property type="component" value="Unassembled WGS sequence"/>
</dbReference>
<evidence type="ECO:0000313" key="19">
    <source>
        <dbReference type="Proteomes" id="UP000460333"/>
    </source>
</evidence>
<dbReference type="EMBL" id="WDTJ01000008">
    <property type="protein sequence ID" value="KAB7235355.1"/>
    <property type="molecule type" value="Genomic_DNA"/>
</dbReference>
<evidence type="ECO:0000313" key="9">
    <source>
        <dbReference type="EMBL" id="KAB7235355.1"/>
    </source>
</evidence>
<dbReference type="EMBL" id="WDVF01000017">
    <property type="protein sequence ID" value="KAB7133841.1"/>
    <property type="molecule type" value="Genomic_DNA"/>
</dbReference>
<evidence type="ECO:0000313" key="11">
    <source>
        <dbReference type="EMBL" id="KAB7335412.1"/>
    </source>
</evidence>
<evidence type="ECO:0000313" key="23">
    <source>
        <dbReference type="Proteomes" id="UP000468842"/>
    </source>
</evidence>
<dbReference type="Proteomes" id="UP000460881">
    <property type="component" value="Unassembled WGS sequence"/>
</dbReference>
<evidence type="ECO:0000313" key="3">
    <source>
        <dbReference type="EMBL" id="KAB6913838.1"/>
    </source>
</evidence>
<dbReference type="EMBL" id="NJNR01000081">
    <property type="protein sequence ID" value="RDX03988.1"/>
    <property type="molecule type" value="Genomic_DNA"/>
</dbReference>
<evidence type="ECO:0000313" key="15">
    <source>
        <dbReference type="Proteomes" id="UP000257074"/>
    </source>
</evidence>
<evidence type="ECO:0000313" key="14">
    <source>
        <dbReference type="EMBL" id="RDX03988.1"/>
    </source>
</evidence>
<evidence type="ECO:0000313" key="7">
    <source>
        <dbReference type="EMBL" id="KAB7133841.1"/>
    </source>
</evidence>
<dbReference type="EMBL" id="WEAY01000017">
    <property type="protein sequence ID" value="KAB6837056.1"/>
    <property type="molecule type" value="Genomic_DNA"/>
</dbReference>
<evidence type="ECO:0000313" key="18">
    <source>
        <dbReference type="Proteomes" id="UP000451234"/>
    </source>
</evidence>
<dbReference type="Proteomes" id="UP000481350">
    <property type="component" value="Unassembled WGS sequence"/>
</dbReference>
<dbReference type="Proteomes" id="UP000467387">
    <property type="component" value="Unassembled WGS sequence"/>
</dbReference>
<dbReference type="Proteomes" id="UP000430971">
    <property type="component" value="Unassembled WGS sequence"/>
</dbReference>
<evidence type="ECO:0000256" key="1">
    <source>
        <dbReference type="SAM" id="MobiDB-lite"/>
    </source>
</evidence>
<evidence type="ECO:0000313" key="25">
    <source>
        <dbReference type="Proteomes" id="UP000478746"/>
    </source>
</evidence>
<sequence>MPVTNTVSYQSPTVHHSEHHADRAQPTLMRPYAAAQLIGKVKNATPGMVIATMAHGIEAAIEAAVSTETDATDIMGETH</sequence>
<dbReference type="EMBL" id="WDRV01000005">
    <property type="protein sequence ID" value="KAB7322984.1"/>
    <property type="molecule type" value="Genomic_DNA"/>
</dbReference>
<dbReference type="EMBL" id="WDRM01000028">
    <property type="protein sequence ID" value="KAB7335412.1"/>
    <property type="molecule type" value="Genomic_DNA"/>
</dbReference>
<dbReference type="EMBL" id="WDZO01000005">
    <property type="protein sequence ID" value="KAB6913838.1"/>
    <property type="molecule type" value="Genomic_DNA"/>
</dbReference>
<protein>
    <recommendedName>
        <fullName evidence="28">Pyrrolidone-carboxylate peptidase</fullName>
    </recommendedName>
</protein>
<dbReference type="RefSeq" id="WP_011068100.1">
    <property type="nucleotide sequence ID" value="NZ_NJNS01000003.1"/>
</dbReference>
<name>A0A1D7MT69_BIFLN</name>
<dbReference type="EMBL" id="WDWU01000002">
    <property type="protein sequence ID" value="KAB7057751.1"/>
    <property type="molecule type" value="Genomic_DNA"/>
</dbReference>
<comment type="caution">
    <text evidence="9">The sequence shown here is derived from an EMBL/GenBank/DDBJ whole genome shotgun (WGS) entry which is preliminary data.</text>
</comment>
<evidence type="ECO:0000313" key="21">
    <source>
        <dbReference type="Proteomes" id="UP000461165"/>
    </source>
</evidence>
<reference evidence="16 17" key="2">
    <citation type="journal article" date="2019" name="Nat. Med.">
        <title>A library of human gut bacterial isolates paired with longitudinal multiomics data enables mechanistic microbiome research.</title>
        <authorList>
            <person name="Poyet M."/>
            <person name="Groussin M."/>
            <person name="Gibbons S.M."/>
            <person name="Avila-Pacheco J."/>
            <person name="Jiang X."/>
            <person name="Kearney S.M."/>
            <person name="Perrotta A.R."/>
            <person name="Berdy B."/>
            <person name="Zhao S."/>
            <person name="Lieberman T.D."/>
            <person name="Swanson P.K."/>
            <person name="Smith M."/>
            <person name="Roesemann S."/>
            <person name="Alexander J.E."/>
            <person name="Rich S.A."/>
            <person name="Livny J."/>
            <person name="Vlamakis H."/>
            <person name="Clish C."/>
            <person name="Bullock K."/>
            <person name="Deik A."/>
            <person name="Scott J."/>
            <person name="Pierce K.A."/>
            <person name="Xavier R.J."/>
            <person name="Alm E.J."/>
        </authorList>
    </citation>
    <scope>NUCLEOTIDE SEQUENCE [LARGE SCALE GENOMIC DNA]</scope>
    <source>
        <strain evidence="9 19">BIOML-A118</strain>
        <strain evidence="8 24">BIOML-A136</strain>
        <strain evidence="7 21">BIOML-A166</strain>
        <strain evidence="6 17">BIOML-A201</strain>
        <strain evidence="5 22">BIOML-A210</strain>
        <strain evidence="3 26">BIOML-A283</strain>
        <strain evidence="4 27">BIOML-A284</strain>
        <strain evidence="2 25">BIOML-A320</strain>
        <strain evidence="13 23">BIOML-A37</strain>
        <strain evidence="12 20">BIOML-A55</strain>
        <strain evidence="11 16">BIOML-A65</strain>
        <strain evidence="10 18">BIOML-A75</strain>
    </source>
</reference>
<feature type="compositionally biased region" description="Polar residues" evidence="1">
    <location>
        <begin position="1"/>
        <end position="14"/>
    </location>
</feature>
<dbReference type="EMBL" id="WDQK01000016">
    <property type="protein sequence ID" value="KAB7394697.1"/>
    <property type="molecule type" value="Genomic_DNA"/>
</dbReference>
<evidence type="ECO:0000313" key="6">
    <source>
        <dbReference type="EMBL" id="KAB7072887.1"/>
    </source>
</evidence>
<evidence type="ECO:0000313" key="8">
    <source>
        <dbReference type="EMBL" id="KAB7204349.1"/>
    </source>
</evidence>
<evidence type="ECO:0000313" key="27">
    <source>
        <dbReference type="Proteomes" id="UP000491334"/>
    </source>
</evidence>
<dbReference type="Proteomes" id="UP000461165">
    <property type="component" value="Unassembled WGS sequence"/>
</dbReference>
<evidence type="ECO:0000313" key="26">
    <source>
        <dbReference type="Proteomes" id="UP000481350"/>
    </source>
</evidence>
<organism evidence="9 19">
    <name type="scientific">Bifidobacterium longum</name>
    <dbReference type="NCBI Taxonomy" id="216816"/>
    <lineage>
        <taxon>Bacteria</taxon>
        <taxon>Bacillati</taxon>
        <taxon>Actinomycetota</taxon>
        <taxon>Actinomycetes</taxon>
        <taxon>Bifidobacteriales</taxon>
        <taxon>Bifidobacteriaceae</taxon>
        <taxon>Bifidobacterium</taxon>
    </lineage>
</organism>
<dbReference type="EMBL" id="WDRC01000028">
    <property type="protein sequence ID" value="KAB7357220.1"/>
    <property type="molecule type" value="Genomic_DNA"/>
</dbReference>
<evidence type="ECO:0000313" key="4">
    <source>
        <dbReference type="EMBL" id="KAB6918997.1"/>
    </source>
</evidence>
<dbReference type="Proteomes" id="UP000451234">
    <property type="component" value="Unassembled WGS sequence"/>
</dbReference>
<evidence type="ECO:0000313" key="12">
    <source>
        <dbReference type="EMBL" id="KAB7357220.1"/>
    </source>
</evidence>
<dbReference type="Proteomes" id="UP000491334">
    <property type="component" value="Unassembled WGS sequence"/>
</dbReference>
<evidence type="ECO:0000313" key="17">
    <source>
        <dbReference type="Proteomes" id="UP000432196"/>
    </source>
</evidence>
<dbReference type="Proteomes" id="UP000468842">
    <property type="component" value="Unassembled WGS sequence"/>
</dbReference>
<evidence type="ECO:0000313" key="2">
    <source>
        <dbReference type="EMBL" id="KAB6837056.1"/>
    </source>
</evidence>
<dbReference type="Proteomes" id="UP000478746">
    <property type="component" value="Unassembled WGS sequence"/>
</dbReference>
<dbReference type="AlphaFoldDB" id="A0A1D7MT69"/>
<dbReference type="Proteomes" id="UP000257074">
    <property type="component" value="Unassembled WGS sequence"/>
</dbReference>
<proteinExistence type="predicted"/>
<dbReference type="Proteomes" id="UP000460333">
    <property type="component" value="Unassembled WGS sequence"/>
</dbReference>
<evidence type="ECO:0000313" key="13">
    <source>
        <dbReference type="EMBL" id="KAB7394697.1"/>
    </source>
</evidence>
<dbReference type="Proteomes" id="UP000476628">
    <property type="component" value="Unassembled WGS sequence"/>
</dbReference>
<evidence type="ECO:0008006" key="28">
    <source>
        <dbReference type="Google" id="ProtNLM"/>
    </source>
</evidence>
<dbReference type="EMBL" id="WDZP01000007">
    <property type="protein sequence ID" value="KAB6918997.1"/>
    <property type="molecule type" value="Genomic_DNA"/>
</dbReference>
<feature type="region of interest" description="Disordered" evidence="1">
    <location>
        <begin position="1"/>
        <end position="24"/>
    </location>
</feature>
<evidence type="ECO:0000313" key="5">
    <source>
        <dbReference type="EMBL" id="KAB7057751.1"/>
    </source>
</evidence>
<reference evidence="14 15" key="1">
    <citation type="journal article" date="2017" name="Anaerobe">
        <title>Quantification, isolation and characterization of Bifidobacterium from the vaginal microbiomes of reproductive aged women.</title>
        <authorList>
            <person name="Freitas A.C."/>
            <person name="Hill J.E."/>
        </authorList>
    </citation>
    <scope>NUCLEOTIDE SEQUENCE [LARGE SCALE GENOMIC DNA]</scope>
    <source>
        <strain evidence="14 15">N6D05</strain>
    </source>
</reference>
<evidence type="ECO:0000313" key="16">
    <source>
        <dbReference type="Proteomes" id="UP000430971"/>
    </source>
</evidence>
<gene>
    <name evidence="14" type="ORF">CE169_10665</name>
    <name evidence="13" type="ORF">GBB40_07485</name>
    <name evidence="12" type="ORF">GBB63_09570</name>
    <name evidence="10" type="ORF">GBB65_05825</name>
    <name evidence="11" type="ORF">GBB73_09685</name>
    <name evidence="9" type="ORF">GBC43_07085</name>
    <name evidence="8" type="ORF">GBC45_01115</name>
    <name evidence="7" type="ORF">GBC97_08825</name>
    <name evidence="6" type="ORF">GBI83_05775</name>
    <name evidence="5" type="ORF">GBI87_01440</name>
    <name evidence="3" type="ORF">GBJ98_03565</name>
    <name evidence="4" type="ORF">GBK06_04565</name>
    <name evidence="2" type="ORF">GBK08_08935</name>
</gene>
<evidence type="ECO:0000313" key="24">
    <source>
        <dbReference type="Proteomes" id="UP000476628"/>
    </source>
</evidence>
<evidence type="ECO:0000313" key="10">
    <source>
        <dbReference type="EMBL" id="KAB7322984.1"/>
    </source>
</evidence>
<accession>A0A1D7MT69</accession>
<evidence type="ECO:0000313" key="22">
    <source>
        <dbReference type="Proteomes" id="UP000467387"/>
    </source>
</evidence>